<sequence length="93" mass="10677">STSVLTTTQLRKFSARTQAHMKKRVGGNKNLYKELYSKSGKNLNGEITINEQFVQACENGDYNTVNRILEERKNFNIDVTDQLGRTAMRYSIE</sequence>
<dbReference type="Gene3D" id="1.25.40.20">
    <property type="entry name" value="Ankyrin repeat-containing domain"/>
    <property type="match status" value="1"/>
</dbReference>
<protein>
    <submittedName>
        <fullName evidence="2">Uncharacterized protein</fullName>
    </submittedName>
</protein>
<comment type="caution">
    <text evidence="2">The sequence shown here is derived from an EMBL/GenBank/DDBJ whole genome shotgun (WGS) entry which is preliminary data.</text>
</comment>
<proteinExistence type="predicted"/>
<feature type="non-terminal residue" evidence="2">
    <location>
        <position position="93"/>
    </location>
</feature>
<dbReference type="Proteomes" id="UP000682733">
    <property type="component" value="Unassembled WGS sequence"/>
</dbReference>
<dbReference type="EMBL" id="CAJNOK010075389">
    <property type="protein sequence ID" value="CAF1672766.1"/>
    <property type="molecule type" value="Genomic_DNA"/>
</dbReference>
<evidence type="ECO:0000313" key="2">
    <source>
        <dbReference type="EMBL" id="CAF4550104.1"/>
    </source>
</evidence>
<evidence type="ECO:0000313" key="3">
    <source>
        <dbReference type="Proteomes" id="UP000682733"/>
    </source>
</evidence>
<dbReference type="EMBL" id="CAJOBA010109878">
    <property type="protein sequence ID" value="CAF4550104.1"/>
    <property type="molecule type" value="Genomic_DNA"/>
</dbReference>
<evidence type="ECO:0000313" key="1">
    <source>
        <dbReference type="EMBL" id="CAF1672766.1"/>
    </source>
</evidence>
<dbReference type="InterPro" id="IPR036770">
    <property type="entry name" value="Ankyrin_rpt-contain_sf"/>
</dbReference>
<dbReference type="AlphaFoldDB" id="A0A8S2YB43"/>
<reference evidence="2" key="1">
    <citation type="submission" date="2021-02" db="EMBL/GenBank/DDBJ databases">
        <authorList>
            <person name="Nowell W R."/>
        </authorList>
    </citation>
    <scope>NUCLEOTIDE SEQUENCE</scope>
</reference>
<name>A0A8S2YB43_9BILA</name>
<gene>
    <name evidence="1" type="ORF">OVA965_LOCUS45785</name>
    <name evidence="2" type="ORF">TMI583_LOCUS49624</name>
</gene>
<organism evidence="2 3">
    <name type="scientific">Didymodactylos carnosus</name>
    <dbReference type="NCBI Taxonomy" id="1234261"/>
    <lineage>
        <taxon>Eukaryota</taxon>
        <taxon>Metazoa</taxon>
        <taxon>Spiralia</taxon>
        <taxon>Gnathifera</taxon>
        <taxon>Rotifera</taxon>
        <taxon>Eurotatoria</taxon>
        <taxon>Bdelloidea</taxon>
        <taxon>Philodinida</taxon>
        <taxon>Philodinidae</taxon>
        <taxon>Didymodactylos</taxon>
    </lineage>
</organism>
<accession>A0A8S2YB43</accession>
<dbReference type="Proteomes" id="UP000677228">
    <property type="component" value="Unassembled WGS sequence"/>
</dbReference>